<dbReference type="InterPro" id="IPR012816">
    <property type="entry name" value="NADAR"/>
</dbReference>
<feature type="domain" description="NADAR" evidence="3">
    <location>
        <begin position="7"/>
        <end position="149"/>
    </location>
</feature>
<dbReference type="EMBL" id="CCDP010000003">
    <property type="protein sequence ID" value="CDQ41859.1"/>
    <property type="molecule type" value="Genomic_DNA"/>
</dbReference>
<dbReference type="SUPFAM" id="SSF143990">
    <property type="entry name" value="YbiA-like"/>
    <property type="match status" value="1"/>
</dbReference>
<evidence type="ECO:0000256" key="2">
    <source>
        <dbReference type="ARBA" id="ARBA00000751"/>
    </source>
</evidence>
<dbReference type="Proteomes" id="UP000028875">
    <property type="component" value="Unassembled WGS sequence"/>
</dbReference>
<dbReference type="Pfam" id="PF08719">
    <property type="entry name" value="NADAR"/>
    <property type="match status" value="1"/>
</dbReference>
<organism evidence="4 5">
    <name type="scientific">Virgibacillus massiliensis</name>
    <dbReference type="NCBI Taxonomy" id="1462526"/>
    <lineage>
        <taxon>Bacteria</taxon>
        <taxon>Bacillati</taxon>
        <taxon>Bacillota</taxon>
        <taxon>Bacilli</taxon>
        <taxon>Bacillales</taxon>
        <taxon>Bacillaceae</taxon>
        <taxon>Virgibacillus</taxon>
    </lineage>
</organism>
<dbReference type="CDD" id="cd15457">
    <property type="entry name" value="NADAR"/>
    <property type="match status" value="1"/>
</dbReference>
<protein>
    <submittedName>
        <fullName evidence="4">Swarming motility protein YbiA</fullName>
    </submittedName>
</protein>
<evidence type="ECO:0000313" key="5">
    <source>
        <dbReference type="Proteomes" id="UP000028875"/>
    </source>
</evidence>
<keyword evidence="5" id="KW-1185">Reference proteome</keyword>
<accession>A0A024QH81</accession>
<dbReference type="eggNOG" id="COG3236">
    <property type="taxonomic scope" value="Bacteria"/>
</dbReference>
<dbReference type="STRING" id="1462526.BN990_04238"/>
<sequence>MSNEIRFYSRSKKYFEFSNFSNNGFTIHNEFTGNLFYPTVEHYFQSLKFLDHSYSEKVRTASTPGEAKRLGKSRQYPIRNDWDDTRLYVMMTAVEAKFSQNPELEKMLVDTGDAVLIEDSPYDYFWGAGKNNTGQNMLGKLLMNYRDKLNRL</sequence>
<dbReference type="RefSeq" id="WP_038246793.1">
    <property type="nucleotide sequence ID" value="NZ_BNER01000008.1"/>
</dbReference>
<comment type="caution">
    <text evidence="4">The sequence shown here is derived from an EMBL/GenBank/DDBJ whole genome shotgun (WGS) entry which is preliminary data.</text>
</comment>
<comment type="catalytic activity">
    <reaction evidence="2">
        <text>2,5-diamino-6-hydroxy-4-(5-phosphoribosylamino)-pyrimidine + H2O = 2,5,6-triamino-4-hydroxypyrimidine + D-ribose 5-phosphate</text>
        <dbReference type="Rhea" id="RHEA:23436"/>
        <dbReference type="ChEBI" id="CHEBI:15377"/>
        <dbReference type="ChEBI" id="CHEBI:58614"/>
        <dbReference type="ChEBI" id="CHEBI:78346"/>
        <dbReference type="ChEBI" id="CHEBI:137796"/>
    </reaction>
</comment>
<dbReference type="AlphaFoldDB" id="A0A024QH81"/>
<dbReference type="OrthoDB" id="67297at2"/>
<evidence type="ECO:0000259" key="3">
    <source>
        <dbReference type="Pfam" id="PF08719"/>
    </source>
</evidence>
<evidence type="ECO:0000313" key="4">
    <source>
        <dbReference type="EMBL" id="CDQ41859.1"/>
    </source>
</evidence>
<dbReference type="InterPro" id="IPR037238">
    <property type="entry name" value="YbiA-like_sf"/>
</dbReference>
<dbReference type="Gene3D" id="1.10.357.40">
    <property type="entry name" value="YbiA-like"/>
    <property type="match status" value="1"/>
</dbReference>
<name>A0A024QH81_9BACI</name>
<reference evidence="4 5" key="1">
    <citation type="submission" date="2014-03" db="EMBL/GenBank/DDBJ databases">
        <authorList>
            <person name="Urmite Genomes U."/>
        </authorList>
    </citation>
    <scope>NUCLEOTIDE SEQUENCE [LARGE SCALE GENOMIC DNA]</scope>
    <source>
        <strain evidence="4 5">Vm-5</strain>
    </source>
</reference>
<dbReference type="NCBIfam" id="TIGR02464">
    <property type="entry name" value="ribofla_fusion"/>
    <property type="match status" value="1"/>
</dbReference>
<proteinExistence type="predicted"/>
<reference evidence="5" key="2">
    <citation type="submission" date="2014-05" db="EMBL/GenBank/DDBJ databases">
        <title>Draft genome sequence of Virgibacillus massiliensis Vm-5.</title>
        <authorList>
            <person name="Khelaifia S."/>
            <person name="Croce O."/>
            <person name="Lagier J.C."/>
            <person name="Raoult D."/>
        </authorList>
    </citation>
    <scope>NUCLEOTIDE SEQUENCE [LARGE SCALE GENOMIC DNA]</scope>
    <source>
        <strain evidence="5">Vm-5</strain>
    </source>
</reference>
<comment type="catalytic activity">
    <reaction evidence="1">
        <text>5-amino-6-(5-phospho-D-ribosylamino)uracil + H2O = 5,6-diaminouracil + D-ribose 5-phosphate</text>
        <dbReference type="Rhea" id="RHEA:55020"/>
        <dbReference type="ChEBI" id="CHEBI:15377"/>
        <dbReference type="ChEBI" id="CHEBI:46252"/>
        <dbReference type="ChEBI" id="CHEBI:58453"/>
        <dbReference type="ChEBI" id="CHEBI:78346"/>
    </reaction>
</comment>
<evidence type="ECO:0000256" key="1">
    <source>
        <dbReference type="ARBA" id="ARBA00000022"/>
    </source>
</evidence>
<gene>
    <name evidence="4" type="primary">ybiA</name>
    <name evidence="4" type="ORF">BN990_04238</name>
</gene>